<evidence type="ECO:0000313" key="1">
    <source>
        <dbReference type="Proteomes" id="UP000887565"/>
    </source>
</evidence>
<dbReference type="AlphaFoldDB" id="A0A915IB93"/>
<keyword evidence="1" id="KW-1185">Reference proteome</keyword>
<protein>
    <submittedName>
        <fullName evidence="2">Uncharacterized protein</fullName>
    </submittedName>
</protein>
<sequence length="110" mass="12019">MLLEEPSKRPSPQLFTLVSCVFKKHDNVEGFPAWFRARGLAETSILHVECCMLPKSIPAPWSNREPLVWSPVLKGFLHGAGAYPPLANVGVGVTILTRAQQKKPGSGLVD</sequence>
<reference evidence="2" key="1">
    <citation type="submission" date="2022-11" db="UniProtKB">
        <authorList>
            <consortium name="WormBaseParasite"/>
        </authorList>
    </citation>
    <scope>IDENTIFICATION</scope>
</reference>
<dbReference type="WBParaSite" id="nRc.2.0.1.t11440-RA">
    <property type="protein sequence ID" value="nRc.2.0.1.t11440-RA"/>
    <property type="gene ID" value="nRc.2.0.1.g11440"/>
</dbReference>
<accession>A0A915IB93</accession>
<organism evidence="1 2">
    <name type="scientific">Romanomermis culicivorax</name>
    <name type="common">Nematode worm</name>
    <dbReference type="NCBI Taxonomy" id="13658"/>
    <lineage>
        <taxon>Eukaryota</taxon>
        <taxon>Metazoa</taxon>
        <taxon>Ecdysozoa</taxon>
        <taxon>Nematoda</taxon>
        <taxon>Enoplea</taxon>
        <taxon>Dorylaimia</taxon>
        <taxon>Mermithida</taxon>
        <taxon>Mermithoidea</taxon>
        <taxon>Mermithidae</taxon>
        <taxon>Romanomermis</taxon>
    </lineage>
</organism>
<dbReference type="Proteomes" id="UP000887565">
    <property type="component" value="Unplaced"/>
</dbReference>
<name>A0A915IB93_ROMCU</name>
<evidence type="ECO:0000313" key="2">
    <source>
        <dbReference type="WBParaSite" id="nRc.2.0.1.t11440-RA"/>
    </source>
</evidence>
<proteinExistence type="predicted"/>